<gene>
    <name evidence="6" type="ORF">JL102_06530</name>
</gene>
<evidence type="ECO:0000256" key="4">
    <source>
        <dbReference type="ARBA" id="ARBA00023295"/>
    </source>
</evidence>
<dbReference type="GO" id="GO:0016985">
    <property type="term" value="F:mannan endo-1,4-beta-mannosidase activity"/>
    <property type="evidence" value="ECO:0007669"/>
    <property type="project" value="TreeGrafter"/>
</dbReference>
<accession>A0A937F6A0</accession>
<dbReference type="EC" id="3.2.1.78" evidence="2"/>
<keyword evidence="3" id="KW-0378">Hydrolase</keyword>
<comment type="caution">
    <text evidence="6">The sequence shown here is derived from an EMBL/GenBank/DDBJ whole genome shotgun (WGS) entry which is preliminary data.</text>
</comment>
<evidence type="ECO:0000313" key="6">
    <source>
        <dbReference type="EMBL" id="MBL3655777.1"/>
    </source>
</evidence>
<sequence>MPHIRGKIHLMNQRASLTTLVLFFISFYGFSQQFVAVKDGLLYHRGEPYYFIGTNYWYGMNLGSPGKGGDRERLKRELDHLQQIGISNLRIIGASEGPNDAPYRVVPSLQPEAGEYDEEVFQGLDFLLVEMKKRGLTAAVSLNNFWIWSGGMAQYIAWANDSAMVYSPPVENTSWNLFQKHTSSFFADKKANKLYKQFIKIIINRTNTISGVKYKDDPTIMSWQLSNEPRGYTNVEAYRKWVDETAHFIQKKDKNHLVSIGSEGNTATYHAGNNFWEDHQSKYIDYATMHIWVENWAWYDPSKGSEDLDSAIYKAKRYLHEHLALSQKMNKPLVLEEFGVARDNGSFEISATTENRNKFFIAIFEEVYENADKGLMGCNFWSYSGEGRPKKAAGLWHAGDPFTGDPPHEQQGWYSIYDVDSGTLELINRYAQMFKSLPQ</sequence>
<keyword evidence="7" id="KW-1185">Reference proteome</keyword>
<dbReference type="SUPFAM" id="SSF51445">
    <property type="entry name" value="(Trans)glycosidases"/>
    <property type="match status" value="1"/>
</dbReference>
<dbReference type="PANTHER" id="PTHR31451">
    <property type="match status" value="1"/>
</dbReference>
<comment type="catalytic activity">
    <reaction evidence="1">
        <text>Random hydrolysis of (1-&gt;4)-beta-D-mannosidic linkages in mannans, galactomannans and glucomannans.</text>
        <dbReference type="EC" id="3.2.1.78"/>
    </reaction>
</comment>
<keyword evidence="4" id="KW-0326">Glycosidase</keyword>
<dbReference type="InterPro" id="IPR001547">
    <property type="entry name" value="Glyco_hydro_5"/>
</dbReference>
<dbReference type="EMBL" id="JAESIY010000003">
    <property type="protein sequence ID" value="MBL3655777.1"/>
    <property type="molecule type" value="Genomic_DNA"/>
</dbReference>
<name>A0A937F6A0_9BACT</name>
<evidence type="ECO:0000259" key="5">
    <source>
        <dbReference type="Pfam" id="PF26410"/>
    </source>
</evidence>
<dbReference type="Gene3D" id="3.20.20.80">
    <property type="entry name" value="Glycosidases"/>
    <property type="match status" value="1"/>
</dbReference>
<proteinExistence type="predicted"/>
<organism evidence="6 7">
    <name type="scientific">Fulvivirga sediminis</name>
    <dbReference type="NCBI Taxonomy" id="2803949"/>
    <lineage>
        <taxon>Bacteria</taxon>
        <taxon>Pseudomonadati</taxon>
        <taxon>Bacteroidota</taxon>
        <taxon>Cytophagia</taxon>
        <taxon>Cytophagales</taxon>
        <taxon>Fulvivirgaceae</taxon>
        <taxon>Fulvivirga</taxon>
    </lineage>
</organism>
<protein>
    <recommendedName>
        <fullName evidence="2">mannan endo-1,4-beta-mannosidase</fullName>
        <ecNumber evidence="2">3.2.1.78</ecNumber>
    </recommendedName>
</protein>
<feature type="domain" description="Glycoside hydrolase family 5" evidence="5">
    <location>
        <begin position="32"/>
        <end position="435"/>
    </location>
</feature>
<evidence type="ECO:0000256" key="1">
    <source>
        <dbReference type="ARBA" id="ARBA00001678"/>
    </source>
</evidence>
<evidence type="ECO:0000256" key="2">
    <source>
        <dbReference type="ARBA" id="ARBA00012706"/>
    </source>
</evidence>
<evidence type="ECO:0000313" key="7">
    <source>
        <dbReference type="Proteomes" id="UP000659388"/>
    </source>
</evidence>
<dbReference type="PANTHER" id="PTHR31451:SF40">
    <property type="entry name" value="GLYCOSIDE HYDROLASE FAMILY 5 DOMAIN-CONTAINING PROTEIN"/>
    <property type="match status" value="1"/>
</dbReference>
<dbReference type="RefSeq" id="WP_202243460.1">
    <property type="nucleotide sequence ID" value="NZ_JAESIY010000003.1"/>
</dbReference>
<dbReference type="InterPro" id="IPR045053">
    <property type="entry name" value="MAN-like"/>
</dbReference>
<dbReference type="Proteomes" id="UP000659388">
    <property type="component" value="Unassembled WGS sequence"/>
</dbReference>
<dbReference type="InterPro" id="IPR017853">
    <property type="entry name" value="GH"/>
</dbReference>
<evidence type="ECO:0000256" key="3">
    <source>
        <dbReference type="ARBA" id="ARBA00022801"/>
    </source>
</evidence>
<reference evidence="6" key="1">
    <citation type="submission" date="2021-01" db="EMBL/GenBank/DDBJ databases">
        <title>Fulvivirga kasyanovii gen. nov., sp nov., a novel member of the phylum Bacteroidetes isolated from seawater in a mussel farm.</title>
        <authorList>
            <person name="Zhao L.-H."/>
            <person name="Wang Z.-J."/>
        </authorList>
    </citation>
    <scope>NUCLEOTIDE SEQUENCE</scope>
    <source>
        <strain evidence="6">2943</strain>
    </source>
</reference>
<dbReference type="AlphaFoldDB" id="A0A937F6A0"/>
<dbReference type="Pfam" id="PF26410">
    <property type="entry name" value="GH5_mannosidase"/>
    <property type="match status" value="1"/>
</dbReference>